<comment type="catalytic activity">
    <reaction evidence="7">
        <text>[protein]-peptidylproline (omega=180) = [protein]-peptidylproline (omega=0)</text>
        <dbReference type="Rhea" id="RHEA:16237"/>
        <dbReference type="Rhea" id="RHEA-COMP:10747"/>
        <dbReference type="Rhea" id="RHEA-COMP:10748"/>
        <dbReference type="ChEBI" id="CHEBI:83833"/>
        <dbReference type="ChEBI" id="CHEBI:83834"/>
        <dbReference type="EC" id="5.2.1.8"/>
    </reaction>
</comment>
<comment type="caution">
    <text evidence="9">The sequence shown here is derived from an EMBL/GenBank/DDBJ whole genome shotgun (WGS) entry which is preliminary data.</text>
</comment>
<feature type="domain" description="PpiC" evidence="8">
    <location>
        <begin position="165"/>
        <end position="266"/>
    </location>
</feature>
<dbReference type="GO" id="GO:0051082">
    <property type="term" value="F:unfolded protein binding"/>
    <property type="evidence" value="ECO:0007669"/>
    <property type="project" value="UniProtKB-UniRule"/>
</dbReference>
<keyword evidence="5 7" id="KW-0143">Chaperone</keyword>
<evidence type="ECO:0000256" key="5">
    <source>
        <dbReference type="ARBA" id="ARBA00023186"/>
    </source>
</evidence>
<evidence type="ECO:0000256" key="7">
    <source>
        <dbReference type="HAMAP-Rule" id="MF_01183"/>
    </source>
</evidence>
<dbReference type="GO" id="GO:0003755">
    <property type="term" value="F:peptidyl-prolyl cis-trans isomerase activity"/>
    <property type="evidence" value="ECO:0007669"/>
    <property type="project" value="UniProtKB-UniRule"/>
</dbReference>
<dbReference type="Gene3D" id="1.10.4030.10">
    <property type="entry name" value="Porin chaperone SurA, peptide-binding domain"/>
    <property type="match status" value="1"/>
</dbReference>
<dbReference type="InterPro" id="IPR023034">
    <property type="entry name" value="PPIase_SurA"/>
</dbReference>
<dbReference type="SUPFAM" id="SSF109998">
    <property type="entry name" value="Triger factor/SurA peptide-binding domain-like"/>
    <property type="match status" value="1"/>
</dbReference>
<dbReference type="PANTHER" id="PTHR47637">
    <property type="entry name" value="CHAPERONE SURA"/>
    <property type="match status" value="1"/>
</dbReference>
<evidence type="ECO:0000313" key="10">
    <source>
        <dbReference type="Proteomes" id="UP000178379"/>
    </source>
</evidence>
<evidence type="ECO:0000256" key="2">
    <source>
        <dbReference type="ARBA" id="ARBA00022737"/>
    </source>
</evidence>
<evidence type="ECO:0000256" key="3">
    <source>
        <dbReference type="ARBA" id="ARBA00022764"/>
    </source>
</evidence>
<protein>
    <recommendedName>
        <fullName evidence="7">Chaperone SurA</fullName>
    </recommendedName>
    <alternativeName>
        <fullName evidence="7">Peptidyl-prolyl cis-trans isomerase SurA</fullName>
        <shortName evidence="7">PPIase SurA</shortName>
        <ecNumber evidence="7">5.2.1.8</ecNumber>
    </alternativeName>
    <alternativeName>
        <fullName evidence="7">Rotamase SurA</fullName>
    </alternativeName>
</protein>
<dbReference type="GO" id="GO:0042277">
    <property type="term" value="F:peptide binding"/>
    <property type="evidence" value="ECO:0007669"/>
    <property type="project" value="InterPro"/>
</dbReference>
<evidence type="ECO:0000256" key="6">
    <source>
        <dbReference type="ARBA" id="ARBA00023235"/>
    </source>
</evidence>
<dbReference type="GO" id="GO:0006457">
    <property type="term" value="P:protein folding"/>
    <property type="evidence" value="ECO:0007669"/>
    <property type="project" value="UniProtKB-UniRule"/>
</dbReference>
<dbReference type="HAMAP" id="MF_01183">
    <property type="entry name" value="Chaperone_SurA"/>
    <property type="match status" value="1"/>
</dbReference>
<dbReference type="Pfam" id="PF00639">
    <property type="entry name" value="Rotamase"/>
    <property type="match status" value="1"/>
</dbReference>
<dbReference type="GO" id="GO:0043165">
    <property type="term" value="P:Gram-negative-bacterium-type cell outer membrane assembly"/>
    <property type="evidence" value="ECO:0007669"/>
    <property type="project" value="InterPro"/>
</dbReference>
<dbReference type="EC" id="5.2.1.8" evidence="7"/>
<keyword evidence="3 7" id="KW-0574">Periplasm</keyword>
<sequence length="424" mass="47519">MLLAPASAWPAPATSAVALDRILVIVNDDVVTLSELDARLAETKKQLRLEKIALPPDDVLRRQLLEHLVFERIQLQTATQSGIRLPEADVDRALESIARENKMSLEEFQKFLRREGLDPAAHRATVRNQQVIRQLQEREVLNRVSVTDTEIDSFLENQESREHVNIAYNLSHIFITVPESASPEAIAEAKGRAEQIHQQLKQGGDFAQAAVSHSQGPEALNGGHLGWKNAGQLPELFLPAIKHLAAGGLSEVLRTPNGFHILRVNDRRGDVRTERVVQTHVRHILLKRSEIQSLDEARIKLGHLRERIENGDDFTALARAHSEDPGSAANGGDLGWVNPGNLVPEFEKAMNALKPNGLSAPVQSPFGLHLIQVLERREQDVSQERTRGAARNQIHARKADERYEQWSRQLRDEAFVEYLPEDVN</sequence>
<dbReference type="InterPro" id="IPR027304">
    <property type="entry name" value="Trigger_fact/SurA_dom_sf"/>
</dbReference>
<evidence type="ECO:0000313" key="9">
    <source>
        <dbReference type="EMBL" id="OGI39012.1"/>
    </source>
</evidence>
<dbReference type="InterPro" id="IPR015391">
    <property type="entry name" value="SurA_N"/>
</dbReference>
<dbReference type="InterPro" id="IPR046357">
    <property type="entry name" value="PPIase_dom_sf"/>
</dbReference>
<accession>A0A1F6T1G5</accession>
<dbReference type="GO" id="GO:0050821">
    <property type="term" value="P:protein stabilization"/>
    <property type="evidence" value="ECO:0007669"/>
    <property type="project" value="InterPro"/>
</dbReference>
<keyword evidence="6 7" id="KW-0413">Isomerase</keyword>
<gene>
    <name evidence="7" type="primary">surA</name>
    <name evidence="9" type="ORF">A2140_02200</name>
</gene>
<dbReference type="Pfam" id="PF13616">
    <property type="entry name" value="Rotamase_3"/>
    <property type="match status" value="1"/>
</dbReference>
<dbReference type="Pfam" id="PF09312">
    <property type="entry name" value="SurA_N"/>
    <property type="match status" value="1"/>
</dbReference>
<keyword evidence="2 7" id="KW-0677">Repeat</keyword>
<dbReference type="EMBL" id="MFSQ01000104">
    <property type="protein sequence ID" value="OGI39012.1"/>
    <property type="molecule type" value="Genomic_DNA"/>
</dbReference>
<comment type="subcellular location">
    <subcellularLocation>
        <location evidence="7">Periplasm</location>
    </subcellularLocation>
    <text evidence="7">Is capable of associating with the outer membrane.</text>
</comment>
<reference evidence="9 10" key="1">
    <citation type="journal article" date="2016" name="Nat. Commun.">
        <title>Thousands of microbial genomes shed light on interconnected biogeochemical processes in an aquifer system.</title>
        <authorList>
            <person name="Anantharaman K."/>
            <person name="Brown C.T."/>
            <person name="Hug L.A."/>
            <person name="Sharon I."/>
            <person name="Castelle C.J."/>
            <person name="Probst A.J."/>
            <person name="Thomas B.C."/>
            <person name="Singh A."/>
            <person name="Wilkins M.J."/>
            <person name="Karaoz U."/>
            <person name="Brodie E.L."/>
            <person name="Williams K.H."/>
            <person name="Hubbard S.S."/>
            <person name="Banfield J.F."/>
        </authorList>
    </citation>
    <scope>NUCLEOTIDE SEQUENCE [LARGE SCALE GENOMIC DNA]</scope>
</reference>
<dbReference type="InterPro" id="IPR050280">
    <property type="entry name" value="OMP_Chaperone_SurA"/>
</dbReference>
<evidence type="ECO:0000259" key="8">
    <source>
        <dbReference type="PROSITE" id="PS50198"/>
    </source>
</evidence>
<dbReference type="PROSITE" id="PS50198">
    <property type="entry name" value="PPIC_PPIASE_2"/>
    <property type="match status" value="2"/>
</dbReference>
<dbReference type="STRING" id="1817756.A2140_02200"/>
<keyword evidence="1 7" id="KW-0732">Signal</keyword>
<dbReference type="SUPFAM" id="SSF54534">
    <property type="entry name" value="FKBP-like"/>
    <property type="match status" value="2"/>
</dbReference>
<evidence type="ECO:0000256" key="1">
    <source>
        <dbReference type="ARBA" id="ARBA00022729"/>
    </source>
</evidence>
<name>A0A1F6T1G5_9PROT</name>
<dbReference type="PANTHER" id="PTHR47637:SF1">
    <property type="entry name" value="CHAPERONE SURA"/>
    <property type="match status" value="1"/>
</dbReference>
<organism evidence="9 10">
    <name type="scientific">Candidatus Muproteobacteria bacterium RBG_16_62_13</name>
    <dbReference type="NCBI Taxonomy" id="1817756"/>
    <lineage>
        <taxon>Bacteria</taxon>
        <taxon>Pseudomonadati</taxon>
        <taxon>Pseudomonadota</taxon>
        <taxon>Candidatus Muproteobacteria</taxon>
    </lineage>
</organism>
<evidence type="ECO:0000256" key="4">
    <source>
        <dbReference type="ARBA" id="ARBA00023110"/>
    </source>
</evidence>
<proteinExistence type="inferred from homology"/>
<comment type="function">
    <text evidence="7">Chaperone involved in the correct folding and assembly of outer membrane proteins. Recognizes specific patterns of aromatic residues and the orientation of their side chains, which are found more frequently in integral outer membrane proteins. May act in both early periplasmic and late outer membrane-associated steps of protein maturation.</text>
</comment>
<keyword evidence="4 7" id="KW-0697">Rotamase</keyword>
<dbReference type="Gene3D" id="3.10.50.40">
    <property type="match status" value="2"/>
</dbReference>
<dbReference type="Proteomes" id="UP000178379">
    <property type="component" value="Unassembled WGS sequence"/>
</dbReference>
<dbReference type="InterPro" id="IPR000297">
    <property type="entry name" value="PPIase_PpiC"/>
</dbReference>
<comment type="domain">
    <text evidence="7">The PPIase activity resides only in the second parvulin domain. The N-terminal region and the C-terminal tail are necessary and sufficient for the chaperone activity of SurA. The PPIase activity is dispensable for SurA to function as a chaperone. The N-terminal region and the C-terminal tail are also required for porin recognition.</text>
</comment>
<dbReference type="GO" id="GO:0030288">
    <property type="term" value="C:outer membrane-bounded periplasmic space"/>
    <property type="evidence" value="ECO:0007669"/>
    <property type="project" value="InterPro"/>
</dbReference>
<dbReference type="AlphaFoldDB" id="A0A1F6T1G5"/>
<feature type="domain" description="PpiC" evidence="8">
    <location>
        <begin position="276"/>
        <end position="375"/>
    </location>
</feature>